<dbReference type="KEGG" id="gan:UMN179_00202"/>
<evidence type="ECO:0000313" key="2">
    <source>
        <dbReference type="Proteomes" id="UP000006908"/>
    </source>
</evidence>
<evidence type="ECO:0000313" key="1">
    <source>
        <dbReference type="EMBL" id="AEC16239.1"/>
    </source>
</evidence>
<dbReference type="Pfam" id="PF13589">
    <property type="entry name" value="HATPase_c_3"/>
    <property type="match status" value="1"/>
</dbReference>
<dbReference type="Proteomes" id="UP000006908">
    <property type="component" value="Chromosome"/>
</dbReference>
<dbReference type="GO" id="GO:0003676">
    <property type="term" value="F:nucleic acid binding"/>
    <property type="evidence" value="ECO:0007669"/>
    <property type="project" value="InterPro"/>
</dbReference>
<dbReference type="HOGENOM" id="CLU_026144_0_0_6"/>
<protein>
    <submittedName>
        <fullName evidence="1">DNA mismatch repair protein</fullName>
    </submittedName>
</protein>
<organism evidence="1 2">
    <name type="scientific">Gallibacterium anatis (strain UMN179)</name>
    <name type="common">Pasteurella anatis</name>
    <dbReference type="NCBI Taxonomy" id="1005058"/>
    <lineage>
        <taxon>Bacteria</taxon>
        <taxon>Pseudomonadati</taxon>
        <taxon>Pseudomonadota</taxon>
        <taxon>Gammaproteobacteria</taxon>
        <taxon>Pasteurellales</taxon>
        <taxon>Pasteurellaceae</taxon>
        <taxon>Gallibacterium</taxon>
    </lineage>
</organism>
<dbReference type="InterPro" id="IPR011856">
    <property type="entry name" value="tRNA_endonuc-like_dom_sf"/>
</dbReference>
<proteinExistence type="predicted"/>
<dbReference type="EMBL" id="CP002667">
    <property type="protein sequence ID" value="AEC16239.1"/>
    <property type="molecule type" value="Genomic_DNA"/>
</dbReference>
<accession>F4HB07</accession>
<dbReference type="Gene3D" id="3.30.565.10">
    <property type="entry name" value="Histidine kinase-like ATPase, C-terminal domain"/>
    <property type="match status" value="1"/>
</dbReference>
<sequence length="661" mass="75629">MAKFNIDLNVLNHLGLNLYTNTPAVLTEIVSNSWDADATEVHIDVNSDKSIITISDNGHGMNAVDIESKFLNVGYARRKDNREKSPNGRPVMGRKGIGKLAMFSLANEVSVFTKTQNDEIVALKVNVSDLKRAIEEQREYDTEVINDTSSFSKTHGTTIVLAQLERGIKTTATYLKKHLARRFSILGQKFNFKVFVNNEEITLEHRGYISKIEFLWSFGDSSQHLKKDVTQYKKLPNEVSYDNNSFKISGFIASVGKPSELKDKDNDISNNAITILANGRIFQENILDELDNAKLFTSYLVGEINADFLDDSNYQDMATSSRQGLRQNDERYLILKNFVANALKTVDSDWDTWRKKEGLKSIKENHPALQEWLNGLRDNRDRKAAEDLLSKVNTIQFSGTDEEQEISRKNVLKSAVLAFEKLKVRGNLDRLNELSSFDATVFKPILQSIDDIEESYFYDVTKQRLGIIEKFEALTNDNEKEKVIQEYLYQHLWLLDPSWERTTSETEMERTLTKELKEIDPTSSGARIDIAYKTISGKYIIIEMKRPDVKTEFNKLVEQGTKYIKAATKWYINNPAQMIDGKPPKIEVYFIIGAKGKTKIDEEIQSFGQYIGPNYIEDQLRSIGGKVFTYSDLITQSRQVYSDYLNSQKDVERIKNLVDNL</sequence>
<dbReference type="SUPFAM" id="SSF55874">
    <property type="entry name" value="ATPase domain of HSP90 chaperone/DNA topoisomerase II/histidine kinase"/>
    <property type="match status" value="1"/>
</dbReference>
<dbReference type="RefSeq" id="WP_013745026.1">
    <property type="nucleotide sequence ID" value="NC_015460.1"/>
</dbReference>
<dbReference type="AlphaFoldDB" id="F4HB07"/>
<dbReference type="Gene3D" id="3.40.1350.10">
    <property type="match status" value="1"/>
</dbReference>
<reference evidence="1 2" key="1">
    <citation type="journal article" date="2011" name="J. Bacteriol.">
        <title>Complete genome sequence of Gallibacterium anatis strain UMN179, isolated from a laying hen with peritonitis.</title>
        <authorList>
            <person name="Johnson T.J."/>
            <person name="Fernandez-Alarcon C."/>
            <person name="Bojesen A.M."/>
            <person name="Nolan L.K."/>
            <person name="Trampel D.W."/>
            <person name="Seemann T."/>
        </authorList>
    </citation>
    <scope>NUCLEOTIDE SEQUENCE [LARGE SCALE GENOMIC DNA]</scope>
    <source>
        <strain evidence="1 2">UMN179</strain>
    </source>
</reference>
<dbReference type="REBASE" id="35033">
    <property type="entry name" value="Gan179ORF203P"/>
</dbReference>
<name>F4HB07_GALAU</name>
<dbReference type="eggNOG" id="COG0323">
    <property type="taxonomic scope" value="Bacteria"/>
</dbReference>
<dbReference type="InterPro" id="IPR036890">
    <property type="entry name" value="HATPase_C_sf"/>
</dbReference>
<dbReference type="STRING" id="1005058.UMN179_00202"/>
<gene>
    <name evidence="1" type="ordered locus">UMN179_00202</name>
</gene>